<name>G8P0Q3_GRAMM</name>
<dbReference type="AlphaFoldDB" id="G8P0Q3"/>
<dbReference type="Proteomes" id="UP000007113">
    <property type="component" value="Chromosome"/>
</dbReference>
<evidence type="ECO:0000313" key="1">
    <source>
        <dbReference type="EMBL" id="AEU34661.1"/>
    </source>
</evidence>
<protein>
    <submittedName>
        <fullName evidence="1">Uncharacterized protein</fullName>
    </submittedName>
</protein>
<sequence length="67" mass="7193">MGCGGEPVRARLSNFADTGERHVACSPALAETRVNVSRAEEPVLSNSAIQRSLRPGVRSRIPCSLMK</sequence>
<gene>
    <name evidence="1" type="ordered locus">AciX8_0306</name>
</gene>
<accession>G8P0Q3</accession>
<keyword evidence="2" id="KW-1185">Reference proteome</keyword>
<organism evidence="1 2">
    <name type="scientific">Granulicella mallensis (strain ATCC BAA-1857 / DSM 23137 / MP5ACTX8)</name>
    <dbReference type="NCBI Taxonomy" id="682795"/>
    <lineage>
        <taxon>Bacteria</taxon>
        <taxon>Pseudomonadati</taxon>
        <taxon>Acidobacteriota</taxon>
        <taxon>Terriglobia</taxon>
        <taxon>Terriglobales</taxon>
        <taxon>Acidobacteriaceae</taxon>
        <taxon>Granulicella</taxon>
    </lineage>
</organism>
<dbReference type="EMBL" id="CP003130">
    <property type="protein sequence ID" value="AEU34661.1"/>
    <property type="molecule type" value="Genomic_DNA"/>
</dbReference>
<dbReference type="KEGG" id="gma:AciX8_0306"/>
<dbReference type="HOGENOM" id="CLU_2806432_0_0_0"/>
<evidence type="ECO:0000313" key="2">
    <source>
        <dbReference type="Proteomes" id="UP000007113"/>
    </source>
</evidence>
<proteinExistence type="predicted"/>
<reference evidence="1 2" key="1">
    <citation type="submission" date="2011-11" db="EMBL/GenBank/DDBJ databases">
        <title>Complete sequence of Granulicella mallensis MP5ACTX8.</title>
        <authorList>
            <consortium name="US DOE Joint Genome Institute"/>
            <person name="Lucas S."/>
            <person name="Copeland A."/>
            <person name="Lapidus A."/>
            <person name="Cheng J.-F."/>
            <person name="Goodwin L."/>
            <person name="Pitluck S."/>
            <person name="Peters L."/>
            <person name="Lu M."/>
            <person name="Detter J.C."/>
            <person name="Han C."/>
            <person name="Tapia R."/>
            <person name="Land M."/>
            <person name="Hauser L."/>
            <person name="Kyrpides N."/>
            <person name="Ivanova N."/>
            <person name="Mikhailova N."/>
            <person name="Pagani I."/>
            <person name="Rawat S."/>
            <person name="Mannisto M."/>
            <person name="Haggblom M."/>
            <person name="Woyke T."/>
        </authorList>
    </citation>
    <scope>NUCLEOTIDE SEQUENCE [LARGE SCALE GENOMIC DNA]</scope>
    <source>
        <strain evidence="2">ATCC BAA-1857 / DSM 23137 / MP5ACTX8</strain>
    </source>
</reference>